<dbReference type="EMBL" id="JACJVP010000007">
    <property type="protein sequence ID" value="MBB6670247.1"/>
    <property type="molecule type" value="Genomic_DNA"/>
</dbReference>
<organism evidence="1 2">
    <name type="scientific">Cohnella nanjingensis</name>
    <dbReference type="NCBI Taxonomy" id="1387779"/>
    <lineage>
        <taxon>Bacteria</taxon>
        <taxon>Bacillati</taxon>
        <taxon>Bacillota</taxon>
        <taxon>Bacilli</taxon>
        <taxon>Bacillales</taxon>
        <taxon>Paenibacillaceae</taxon>
        <taxon>Cohnella</taxon>
    </lineage>
</organism>
<keyword evidence="2" id="KW-1185">Reference proteome</keyword>
<comment type="caution">
    <text evidence="1">The sequence shown here is derived from an EMBL/GenBank/DDBJ whole genome shotgun (WGS) entry which is preliminary data.</text>
</comment>
<protein>
    <submittedName>
        <fullName evidence="1">Uncharacterized protein</fullName>
    </submittedName>
</protein>
<sequence length="72" mass="8129">MGSIISAARRPARRLERQLHLAVVTIGLLEPECEVCGNHVDVRMLRPWNGKSVCTHCINDMTQEVPEHAFVH</sequence>
<dbReference type="AlphaFoldDB" id="A0A7X0RMK6"/>
<name>A0A7X0RMK6_9BACL</name>
<evidence type="ECO:0000313" key="1">
    <source>
        <dbReference type="EMBL" id="MBB6670247.1"/>
    </source>
</evidence>
<gene>
    <name evidence="1" type="ORF">H7C19_06055</name>
</gene>
<evidence type="ECO:0000313" key="2">
    <source>
        <dbReference type="Proteomes" id="UP000547209"/>
    </source>
</evidence>
<dbReference type="RefSeq" id="WP_185141689.1">
    <property type="nucleotide sequence ID" value="NZ_JACJVP010000007.1"/>
</dbReference>
<dbReference type="Proteomes" id="UP000547209">
    <property type="component" value="Unassembled WGS sequence"/>
</dbReference>
<proteinExistence type="predicted"/>
<reference evidence="1 2" key="1">
    <citation type="submission" date="2020-08" db="EMBL/GenBank/DDBJ databases">
        <title>Cohnella phylogeny.</title>
        <authorList>
            <person name="Dunlap C."/>
        </authorList>
    </citation>
    <scope>NUCLEOTIDE SEQUENCE [LARGE SCALE GENOMIC DNA]</scope>
    <source>
        <strain evidence="1 2">DSM 28246</strain>
    </source>
</reference>
<accession>A0A7X0RMK6</accession>